<accession>I3Z603</accession>
<proteinExistence type="predicted"/>
<dbReference type="Proteomes" id="UP000006050">
    <property type="component" value="Chromosome"/>
</dbReference>
<gene>
    <name evidence="1" type="ordered locus">Belba_2103</name>
</gene>
<organism evidence="1 2">
    <name type="scientific">Belliella baltica (strain DSM 15883 / CIP 108006 / LMG 21964 / BA134)</name>
    <dbReference type="NCBI Taxonomy" id="866536"/>
    <lineage>
        <taxon>Bacteria</taxon>
        <taxon>Pseudomonadati</taxon>
        <taxon>Bacteroidota</taxon>
        <taxon>Cytophagia</taxon>
        <taxon>Cytophagales</taxon>
        <taxon>Cyclobacteriaceae</taxon>
        <taxon>Belliella</taxon>
    </lineage>
</organism>
<sequence length="74" mass="8363">MIYVRLQEIYRSQSGSHLSILVRPGITVGETRGFRNETTILKDRRGSQTFVRKSSTPHGVVATHYYSSFSPGFT</sequence>
<dbReference type="EMBL" id="CP003281">
    <property type="protein sequence ID" value="AFL84671.1"/>
    <property type="molecule type" value="Genomic_DNA"/>
</dbReference>
<dbReference type="KEGG" id="bbd:Belba_2103"/>
<name>I3Z603_BELBD</name>
<keyword evidence="2" id="KW-1185">Reference proteome</keyword>
<dbReference type="AlphaFoldDB" id="I3Z603"/>
<evidence type="ECO:0000313" key="1">
    <source>
        <dbReference type="EMBL" id="AFL84671.1"/>
    </source>
</evidence>
<reference evidence="2" key="1">
    <citation type="submission" date="2012-06" db="EMBL/GenBank/DDBJ databases">
        <title>The complete genome of Belliella baltica DSM 15883.</title>
        <authorList>
            <person name="Lucas S."/>
            <person name="Copeland A."/>
            <person name="Lapidus A."/>
            <person name="Goodwin L."/>
            <person name="Pitluck S."/>
            <person name="Peters L."/>
            <person name="Mikhailova N."/>
            <person name="Davenport K."/>
            <person name="Kyrpides N."/>
            <person name="Mavromatis K."/>
            <person name="Pagani I."/>
            <person name="Ivanova N."/>
            <person name="Ovchinnikova G."/>
            <person name="Zeytun A."/>
            <person name="Detter J.C."/>
            <person name="Han C."/>
            <person name="Land M."/>
            <person name="Hauser L."/>
            <person name="Markowitz V."/>
            <person name="Cheng J.-F."/>
            <person name="Hugenholtz P."/>
            <person name="Woyke T."/>
            <person name="Wu D."/>
            <person name="Tindall B."/>
            <person name="Pomrenke H."/>
            <person name="Brambilla E."/>
            <person name="Klenk H.-P."/>
            <person name="Eisen J.A."/>
        </authorList>
    </citation>
    <scope>NUCLEOTIDE SEQUENCE [LARGE SCALE GENOMIC DNA]</scope>
    <source>
        <strain evidence="2">DSM 15883 / CIP 108006 / LMG 21964 / BA134</strain>
    </source>
</reference>
<dbReference type="HOGENOM" id="CLU_2680257_0_0_10"/>
<evidence type="ECO:0000313" key="2">
    <source>
        <dbReference type="Proteomes" id="UP000006050"/>
    </source>
</evidence>
<protein>
    <submittedName>
        <fullName evidence="1">Uncharacterized protein</fullName>
    </submittedName>
</protein>